<dbReference type="InterPro" id="IPR001036">
    <property type="entry name" value="Acrflvin-R"/>
</dbReference>
<dbReference type="RefSeq" id="WP_394821867.1">
    <property type="nucleotide sequence ID" value="NZ_CP089984.1"/>
</dbReference>
<accession>A0ABZ2LMV8</accession>
<dbReference type="SUPFAM" id="SSF82866">
    <property type="entry name" value="Multidrug efflux transporter AcrB transmembrane domain"/>
    <property type="match status" value="2"/>
</dbReference>
<keyword evidence="1" id="KW-0472">Membrane</keyword>
<keyword evidence="1" id="KW-1133">Transmembrane helix</keyword>
<dbReference type="Gene3D" id="3.30.70.1430">
    <property type="entry name" value="Multidrug efflux transporter AcrB pore domain"/>
    <property type="match status" value="2"/>
</dbReference>
<feature type="transmembrane region" description="Helical" evidence="1">
    <location>
        <begin position="856"/>
        <end position="878"/>
    </location>
</feature>
<evidence type="ECO:0000256" key="1">
    <source>
        <dbReference type="SAM" id="Phobius"/>
    </source>
</evidence>
<feature type="transmembrane region" description="Helical" evidence="1">
    <location>
        <begin position="329"/>
        <end position="346"/>
    </location>
</feature>
<feature type="transmembrane region" description="Helical" evidence="1">
    <location>
        <begin position="457"/>
        <end position="479"/>
    </location>
</feature>
<dbReference type="PRINTS" id="PR00702">
    <property type="entry name" value="ACRIFLAVINRP"/>
</dbReference>
<dbReference type="SUPFAM" id="SSF82714">
    <property type="entry name" value="Multidrug efflux transporter AcrB TolC docking domain, DN and DC subdomains"/>
    <property type="match status" value="2"/>
</dbReference>
<feature type="transmembrane region" description="Helical" evidence="1">
    <location>
        <begin position="521"/>
        <end position="543"/>
    </location>
</feature>
<dbReference type="EMBL" id="CP089984">
    <property type="protein sequence ID" value="WXB12247.1"/>
    <property type="molecule type" value="Genomic_DNA"/>
</dbReference>
<dbReference type="Gene3D" id="3.30.70.1440">
    <property type="entry name" value="Multidrug efflux transporter AcrB pore domain"/>
    <property type="match status" value="1"/>
</dbReference>
<name>A0ABZ2LMV8_9BACT</name>
<gene>
    <name evidence="2" type="ORF">LZC94_30910</name>
</gene>
<keyword evidence="3" id="KW-1185">Reference proteome</keyword>
<dbReference type="Gene3D" id="3.30.70.1320">
    <property type="entry name" value="Multidrug efflux transporter AcrB pore domain like"/>
    <property type="match status" value="1"/>
</dbReference>
<dbReference type="PANTHER" id="PTHR32063:SF24">
    <property type="entry name" value="CATION EFFLUX SYSTEM (ACRB_ACRD_ACRF FAMILY)"/>
    <property type="match status" value="1"/>
</dbReference>
<feature type="transmembrane region" description="Helical" evidence="1">
    <location>
        <begin position="911"/>
        <end position="934"/>
    </location>
</feature>
<feature type="transmembrane region" description="Helical" evidence="1">
    <location>
        <begin position="425"/>
        <end position="445"/>
    </location>
</feature>
<dbReference type="SUPFAM" id="SSF82693">
    <property type="entry name" value="Multidrug efflux transporter AcrB pore domain, PN1, PN2, PC1 and PC2 subdomains"/>
    <property type="match status" value="3"/>
</dbReference>
<dbReference type="PANTHER" id="PTHR32063">
    <property type="match status" value="1"/>
</dbReference>
<dbReference type="Gene3D" id="1.20.1640.10">
    <property type="entry name" value="Multidrug efflux transporter AcrB transmembrane domain"/>
    <property type="match status" value="2"/>
</dbReference>
<feature type="transmembrane region" description="Helical" evidence="1">
    <location>
        <begin position="885"/>
        <end position="905"/>
    </location>
</feature>
<dbReference type="Pfam" id="PF00873">
    <property type="entry name" value="ACR_tran"/>
    <property type="match status" value="1"/>
</dbReference>
<feature type="transmembrane region" description="Helical" evidence="1">
    <location>
        <begin position="383"/>
        <end position="404"/>
    </location>
</feature>
<proteinExistence type="predicted"/>
<dbReference type="Proteomes" id="UP001370348">
    <property type="component" value="Chromosome"/>
</dbReference>
<organism evidence="2 3">
    <name type="scientific">Pendulispora albinea</name>
    <dbReference type="NCBI Taxonomy" id="2741071"/>
    <lineage>
        <taxon>Bacteria</taxon>
        <taxon>Pseudomonadati</taxon>
        <taxon>Myxococcota</taxon>
        <taxon>Myxococcia</taxon>
        <taxon>Myxococcales</taxon>
        <taxon>Sorangiineae</taxon>
        <taxon>Pendulisporaceae</taxon>
        <taxon>Pendulispora</taxon>
    </lineage>
</organism>
<protein>
    <submittedName>
        <fullName evidence="2">Efflux RND transporter permease subunit</fullName>
    </submittedName>
</protein>
<feature type="transmembrane region" description="Helical" evidence="1">
    <location>
        <begin position="955"/>
        <end position="976"/>
    </location>
</feature>
<keyword evidence="1" id="KW-0812">Transmembrane</keyword>
<evidence type="ECO:0000313" key="3">
    <source>
        <dbReference type="Proteomes" id="UP001370348"/>
    </source>
</evidence>
<evidence type="ECO:0000313" key="2">
    <source>
        <dbReference type="EMBL" id="WXB12247.1"/>
    </source>
</evidence>
<reference evidence="2 3" key="1">
    <citation type="submission" date="2021-12" db="EMBL/GenBank/DDBJ databases">
        <title>Discovery of the Pendulisporaceae a myxobacterial family with distinct sporulation behavior and unique specialized metabolism.</title>
        <authorList>
            <person name="Garcia R."/>
            <person name="Popoff A."/>
            <person name="Bader C.D."/>
            <person name="Loehr J."/>
            <person name="Walesch S."/>
            <person name="Walt C."/>
            <person name="Boldt J."/>
            <person name="Bunk B."/>
            <person name="Haeckl F.J.F.P.J."/>
            <person name="Gunesch A.P."/>
            <person name="Birkelbach J."/>
            <person name="Nuebel U."/>
            <person name="Pietschmann T."/>
            <person name="Bach T."/>
            <person name="Mueller R."/>
        </authorList>
    </citation>
    <scope>NUCLEOTIDE SEQUENCE [LARGE SCALE GENOMIC DNA]</scope>
    <source>
        <strain evidence="2 3">MSr11954</strain>
    </source>
</reference>
<dbReference type="Gene3D" id="3.30.2090.10">
    <property type="entry name" value="Multidrug efflux transporter AcrB TolC docking domain, DN and DC subdomains"/>
    <property type="match status" value="2"/>
</dbReference>
<dbReference type="InterPro" id="IPR027463">
    <property type="entry name" value="AcrB_DN_DC_subdom"/>
</dbReference>
<feature type="transmembrane region" description="Helical" evidence="1">
    <location>
        <begin position="982"/>
        <end position="1003"/>
    </location>
</feature>
<sequence>MSEFAVKRWQFTLVVFLALAALGIQSLITIPKSEDPTFPVASFVVVAVLPGATPTDVERLVVDPVETKLKALDDVKSIKTNIEDSLGYINIEFIAGADPDKKHDEVLREVNGLRPTLPPELVRLDVKQFNTKNVNIAEYALVSAQASYHELDTIARALKRRLENTPGVDVVETAGLPKQEVTVSLDLERMVALGISPSEVIAAIGAESTNVPAGSVETGPRRFNVKTSGDYASVDEVRTTVVRSSGGSSVRVADIGDVWLRDVESSPIARFDGQRAVFVVATQKEGQNIFTVKAGLDREVAAFEKTLGHGVKLVHGFDQSQNVEHRMSGFSRDFVLAILLVLLTLLPLGLRASAVVMMSIPLSLAIGVFFLKATGFSINQLSIVGFVLALGLLVDDSVVVVENITRHLREGKGPREAAISATKQITLSVLGCTATLVFAFLPLLALPGTAGQFIRALPVAVVFTIGASLLVSLTIVPFLSSRLLVPEGEHGNVFFRGMTWAIEGTYRRALVKAVQYPKTSLLLAAALFAGSLLLVPRIGFSLFPKAGVPQFMVQIETAEGASLAETDRAARFVEEVLGRHPEVRSVATTIGKGHPQIYYNVAPRNEKANVADVFAEVGSHGLQAEKLFGQMRQELQEYAGARIELKEFENGPPLDAPIAMRLLGNDPEALERAATAVEEILRKIDGTRDVRNPSRERRTDLRVRVDRDKAAVLGIAVADVDRAVRLAIGGATAGKYREQGNEEAFDIRVTLARTAGARAERAVAPDLGVLEKLYVATTKGAAVPLSQVATIALEPSPTKIRHYQRERSVAVTAYVRDGYNTDRLTKQALARIEALELPAGVRCMAAGELEGRQESFGGLGTAILVAVFGVLAVLVLEFRTFKSTLIVASVIPLGIIGGLVALYLSGNTLSFTANIGFVALMGIEVKNSILLVDFTNQLREEGVPIDDAIRRAGEARFVPILLTTLTAIGGLIPLVLEHSSLYSPLALVLLGGLLSSTFLARVVTPVLYKLLAPEIEVQAARALGNSESMIASDAASASLR</sequence>